<reference evidence="1 2" key="1">
    <citation type="submission" date="2020-08" db="EMBL/GenBank/DDBJ databases">
        <title>Sequencing the genomes of 1000 actinobacteria strains.</title>
        <authorList>
            <person name="Klenk H.-P."/>
        </authorList>
    </citation>
    <scope>NUCLEOTIDE SEQUENCE [LARGE SCALE GENOMIC DNA]</scope>
    <source>
        <strain evidence="1 2">DSM 105783</strain>
    </source>
</reference>
<evidence type="ECO:0000313" key="2">
    <source>
        <dbReference type="Proteomes" id="UP000580797"/>
    </source>
</evidence>
<dbReference type="AlphaFoldDB" id="A0A7W8TXS7"/>
<proteinExistence type="predicted"/>
<accession>A0A7W8TXS7</accession>
<comment type="caution">
    <text evidence="1">The sequence shown here is derived from an EMBL/GenBank/DDBJ whole genome shotgun (WGS) entry which is preliminary data.</text>
</comment>
<dbReference type="InterPro" id="IPR029052">
    <property type="entry name" value="Metallo-depent_PP-like"/>
</dbReference>
<dbReference type="RefSeq" id="WP_183665760.1">
    <property type="nucleotide sequence ID" value="NZ_BAAARH010000002.1"/>
</dbReference>
<protein>
    <submittedName>
        <fullName evidence="1">Putative phosphodiesterase</fullName>
    </submittedName>
</protein>
<organism evidence="1 2">
    <name type="scientific">Neomicrococcus aestuarii</name>
    <dbReference type="NCBI Taxonomy" id="556325"/>
    <lineage>
        <taxon>Bacteria</taxon>
        <taxon>Bacillati</taxon>
        <taxon>Actinomycetota</taxon>
        <taxon>Actinomycetes</taxon>
        <taxon>Micrococcales</taxon>
        <taxon>Micrococcaceae</taxon>
        <taxon>Neomicrococcus</taxon>
    </lineage>
</organism>
<dbReference type="Proteomes" id="UP000580797">
    <property type="component" value="Unassembled WGS sequence"/>
</dbReference>
<dbReference type="Gene3D" id="3.60.21.10">
    <property type="match status" value="1"/>
</dbReference>
<name>A0A7W8TXS7_9MICC</name>
<dbReference type="EMBL" id="JACHDR010000001">
    <property type="protein sequence ID" value="MBB5513451.1"/>
    <property type="molecule type" value="Genomic_DNA"/>
</dbReference>
<gene>
    <name evidence="1" type="ORF">HD598_002138</name>
</gene>
<dbReference type="SUPFAM" id="SSF56300">
    <property type="entry name" value="Metallo-dependent phosphatases"/>
    <property type="match status" value="1"/>
</dbReference>
<evidence type="ECO:0000313" key="1">
    <source>
        <dbReference type="EMBL" id="MBB5513451.1"/>
    </source>
</evidence>
<sequence length="405" mass="44469">MGALEDLLNKPVAPGAPKGVQIPTFTKAWEKRKETVDGGYSLTSSILPADADDIDSILIEHDFDPKVWMLKPGTGAKSTHWDGLRRTKDESGDVIVESVPLKSVRIEVVPRGQSVDMDEIIAAITAQPPTKKRGTKKGGAFVFAIADWQVGKSENPLVDLATRINGIVDDVVHDFKRSGRPWVHIAFLGDELEGVVSQGGKNMWRTPITITEQTRIVRRTMLEIIDRFVDAGAQKVTVVAVPSNHGQAMREPVGTRSDDDWSVESLIAVDDSLRMNRKRYRHVQCFVPGNDHADVVVEVGGLVIGHAHGHLIQGFPSGDRVMAWIARNKLANNPVGHVRLLLTGHGHHFQVFERSGVIWCMAPSMEAESVWWKHRTGDIGSPGVVIAEIEDGQIIYLTKRAAIAA</sequence>